<dbReference type="EMBL" id="JAPDUS010000024">
    <property type="protein sequence ID" value="MCW4094231.1"/>
    <property type="molecule type" value="Genomic_DNA"/>
</dbReference>
<organism evidence="1 2">
    <name type="scientific">Segatella copri</name>
    <dbReference type="NCBI Taxonomy" id="165179"/>
    <lineage>
        <taxon>Bacteria</taxon>
        <taxon>Pseudomonadati</taxon>
        <taxon>Bacteroidota</taxon>
        <taxon>Bacteroidia</taxon>
        <taxon>Bacteroidales</taxon>
        <taxon>Prevotellaceae</taxon>
        <taxon>Segatella</taxon>
    </lineage>
</organism>
<dbReference type="InterPro" id="IPR029044">
    <property type="entry name" value="Nucleotide-diphossugar_trans"/>
</dbReference>
<dbReference type="RefSeq" id="WP_264980804.1">
    <property type="nucleotide sequence ID" value="NZ_JAPDUS010000024.1"/>
</dbReference>
<evidence type="ECO:0000313" key="2">
    <source>
        <dbReference type="Proteomes" id="UP001209074"/>
    </source>
</evidence>
<dbReference type="AlphaFoldDB" id="A0AAW5U209"/>
<dbReference type="SUPFAM" id="SSF53448">
    <property type="entry name" value="Nucleotide-diphospho-sugar transferases"/>
    <property type="match status" value="1"/>
</dbReference>
<accession>A0AAW5U209</accession>
<proteinExistence type="predicted"/>
<comment type="caution">
    <text evidence="1">The sequence shown here is derived from an EMBL/GenBank/DDBJ whole genome shotgun (WGS) entry which is preliminary data.</text>
</comment>
<sequence>MVNHPVLFETFVRIETARQVWEQIKKAQPSKLYFYSNKGRAEIPGEIERNNQIRSFIDEIDWECDLHTFFREECVDVYTSLMSSKKWIFKNEDSAIILEDDCVPSKGFFQYCDYFLDIYKDNPKIFAISGDNYTTYKPKNDEDHIISRKGNVYGWATWKDRFESVDFNIEPKDLTYKAFKKHFKGLYSHCLSQFLFYKTLQSFVHKTHCWDFAWGMSCIETNRYFVMPIKHLVKNAGIVGEHSSGNTKDVVFTMPTDLDADYVFTNKKIITTPNNEFDRLFFNARWPICKCYERYFIYLIKKFLRRNV</sequence>
<gene>
    <name evidence="1" type="ORF">ONT05_11845</name>
</gene>
<protein>
    <submittedName>
        <fullName evidence="1">Uncharacterized protein</fullName>
    </submittedName>
</protein>
<evidence type="ECO:0000313" key="1">
    <source>
        <dbReference type="EMBL" id="MCW4094231.1"/>
    </source>
</evidence>
<name>A0AAW5U209_9BACT</name>
<dbReference type="Gene3D" id="3.90.550.10">
    <property type="entry name" value="Spore Coat Polysaccharide Biosynthesis Protein SpsA, Chain A"/>
    <property type="match status" value="1"/>
</dbReference>
<reference evidence="1" key="1">
    <citation type="submission" date="2022-11" db="EMBL/GenBank/DDBJ databases">
        <title>Genomic repertoires linked with pathogenic potency of arthritogenic Prevotella copri isolated from the gut of rheumatoid arthritis patients.</title>
        <authorList>
            <person name="Nii T."/>
            <person name="Maeda Y."/>
            <person name="Motooka D."/>
            <person name="Naito M."/>
            <person name="Matsumoto Y."/>
            <person name="Ogawa T."/>
            <person name="Oguro-Igashira E."/>
            <person name="Kishikawa T."/>
            <person name="Yamashita M."/>
            <person name="Koizumi S."/>
            <person name="Kurakawa T."/>
            <person name="Okumura R."/>
            <person name="Kayama H."/>
            <person name="Murakami M."/>
            <person name="Sakaguchi T."/>
            <person name="Das B."/>
            <person name="Nakamura S."/>
            <person name="Okada Y."/>
            <person name="Kumanogoh A."/>
            <person name="Takeda K."/>
        </authorList>
    </citation>
    <scope>NUCLEOTIDE SEQUENCE</scope>
    <source>
        <strain evidence="1">N016-13</strain>
    </source>
</reference>
<dbReference type="Proteomes" id="UP001209074">
    <property type="component" value="Unassembled WGS sequence"/>
</dbReference>